<gene>
    <name evidence="1" type="ORF">PITCH_A1290014</name>
</gene>
<evidence type="ECO:0000313" key="1">
    <source>
        <dbReference type="EMBL" id="SPD72337.1"/>
    </source>
</evidence>
<dbReference type="EMBL" id="OJIN01000034">
    <property type="protein sequence ID" value="SPD72337.1"/>
    <property type="molecule type" value="Genomic_DNA"/>
</dbReference>
<proteinExistence type="predicted"/>
<sequence length="81" mass="9191">MKIGNIETKIEIPAVNSKNKYPWPQMEVGDSVLVQLEQGESLYSLKRKVGPAARYYGDKTGKKFKALLDHDGNGVRVWRIE</sequence>
<protein>
    <submittedName>
        <fullName evidence="1">Uncharacterized protein</fullName>
    </submittedName>
</protein>
<dbReference type="AlphaFoldDB" id="A0A445MS96"/>
<accession>A0A445MS96</accession>
<name>A0A445MS96_9BACT</name>
<reference evidence="1" key="1">
    <citation type="submission" date="2018-01" db="EMBL/GenBank/DDBJ databases">
        <authorList>
            <person name="Regsiter A."/>
            <person name="William W."/>
        </authorList>
    </citation>
    <scope>NUCLEOTIDE SEQUENCE</scope>
    <source>
        <strain evidence="1">TRIP AH-1</strain>
    </source>
</reference>
<organism evidence="1">
    <name type="scientific">uncultured Desulfobacterium sp</name>
    <dbReference type="NCBI Taxonomy" id="201089"/>
    <lineage>
        <taxon>Bacteria</taxon>
        <taxon>Pseudomonadati</taxon>
        <taxon>Thermodesulfobacteriota</taxon>
        <taxon>Desulfobacteria</taxon>
        <taxon>Desulfobacterales</taxon>
        <taxon>Desulfobacteriaceae</taxon>
        <taxon>Desulfobacterium</taxon>
        <taxon>environmental samples</taxon>
    </lineage>
</organism>